<dbReference type="HOGENOM" id="CLU_1592529_0_0_6"/>
<sequence length="186" mass="21256">MSKRTNTKPPLLSREECDALLPTCCVNAMSAHKLNCEDSYLAEIDSLSKICDNLVTHHHETFPSVIAQMEKVMTDAHNHEMEEIDKKIKHLFNLRKQTPCNSSYCEQEVIKLTTEIHMLEERKAIPVKDTIQGIIYESVDKAIRVLGAEPGNFNLSQYEYRPVFNESDTKHQANHGNETTKSNKQV</sequence>
<organism evidence="1 2">
    <name type="scientific">Legionella fallonii LLAP-10</name>
    <dbReference type="NCBI Taxonomy" id="1212491"/>
    <lineage>
        <taxon>Bacteria</taxon>
        <taxon>Pseudomonadati</taxon>
        <taxon>Pseudomonadota</taxon>
        <taxon>Gammaproteobacteria</taxon>
        <taxon>Legionellales</taxon>
        <taxon>Legionellaceae</taxon>
        <taxon>Legionella</taxon>
    </lineage>
</organism>
<reference evidence="2" key="1">
    <citation type="submission" date="2014-09" db="EMBL/GenBank/DDBJ databases">
        <authorList>
            <person name="Gomez-Valero L."/>
        </authorList>
    </citation>
    <scope>NUCLEOTIDE SEQUENCE [LARGE SCALE GENOMIC DNA]</scope>
    <source>
        <strain evidence="2">ATCC700992</strain>
    </source>
</reference>
<proteinExistence type="predicted"/>
<protein>
    <submittedName>
        <fullName evidence="1">Uncharacterized protein</fullName>
    </submittedName>
</protein>
<accession>A0A098G148</accession>
<dbReference type="KEGG" id="lfa:LFA_0759"/>
<dbReference type="RefSeq" id="WP_052673839.1">
    <property type="nucleotide sequence ID" value="NZ_LN614827.1"/>
</dbReference>
<keyword evidence="2" id="KW-1185">Reference proteome</keyword>
<dbReference type="EMBL" id="LN614827">
    <property type="protein sequence ID" value="CEG56208.1"/>
    <property type="molecule type" value="Genomic_DNA"/>
</dbReference>
<dbReference type="AlphaFoldDB" id="A0A098G148"/>
<evidence type="ECO:0000313" key="2">
    <source>
        <dbReference type="Proteomes" id="UP000032430"/>
    </source>
</evidence>
<dbReference type="OrthoDB" id="5645054at2"/>
<evidence type="ECO:0000313" key="1">
    <source>
        <dbReference type="EMBL" id="CEG56208.1"/>
    </source>
</evidence>
<gene>
    <name evidence="1" type="ORF">LFA_0759</name>
</gene>
<name>A0A098G148_9GAMM</name>
<dbReference type="Proteomes" id="UP000032430">
    <property type="component" value="Chromosome I"/>
</dbReference>